<protein>
    <recommendedName>
        <fullName evidence="3">Antirepressor AbbA</fullName>
    </recommendedName>
</protein>
<sequence>MIQLDLSDKETKHLIETLESYLSDLRYEIADTDSADFRERLKEKKAALEKVLAQLKTI</sequence>
<dbReference type="Proteomes" id="UP001321450">
    <property type="component" value="Chromosome"/>
</dbReference>
<dbReference type="RefSeq" id="WP_286293590.1">
    <property type="nucleotide sequence ID" value="NZ_AP024718.1"/>
</dbReference>
<organism evidence="1 2">
    <name type="scientific">Methylomarinovum tepidoasis</name>
    <dbReference type="NCBI Taxonomy" id="2840183"/>
    <lineage>
        <taxon>Bacteria</taxon>
        <taxon>Pseudomonadati</taxon>
        <taxon>Pseudomonadota</taxon>
        <taxon>Gammaproteobacteria</taxon>
        <taxon>Methylococcales</taxon>
        <taxon>Methylothermaceae</taxon>
        <taxon>Methylomarinovum</taxon>
    </lineage>
</organism>
<proteinExistence type="predicted"/>
<reference evidence="2" key="1">
    <citation type="journal article" date="2024" name="Int. J. Syst. Evol. Microbiol.">
        <title>Methylomarinovum tepidoasis sp. nov., a moderately thermophilic methanotroph of the family Methylothermaceae isolated from a deep-sea hydrothermal field.</title>
        <authorList>
            <person name="Hirayama H."/>
            <person name="Takaki Y."/>
            <person name="Abe M."/>
            <person name="Miyazaki M."/>
            <person name="Uematsu K."/>
            <person name="Matsui Y."/>
            <person name="Takai K."/>
        </authorList>
    </citation>
    <scope>NUCLEOTIDE SEQUENCE [LARGE SCALE GENOMIC DNA]</scope>
    <source>
        <strain evidence="2">IN45</strain>
    </source>
</reference>
<name>A0AAU9C7S1_9GAMM</name>
<gene>
    <name evidence="1" type="ORF">MIN45_P0839</name>
</gene>
<accession>A0AAU9C7S1</accession>
<dbReference type="EMBL" id="AP024718">
    <property type="protein sequence ID" value="BCX88470.1"/>
    <property type="molecule type" value="Genomic_DNA"/>
</dbReference>
<evidence type="ECO:0000313" key="1">
    <source>
        <dbReference type="EMBL" id="BCX88470.1"/>
    </source>
</evidence>
<evidence type="ECO:0008006" key="3">
    <source>
        <dbReference type="Google" id="ProtNLM"/>
    </source>
</evidence>
<dbReference type="AlphaFoldDB" id="A0AAU9C7S1"/>
<dbReference type="KEGG" id="meiy:MIN45_P0839"/>
<keyword evidence="2" id="KW-1185">Reference proteome</keyword>
<evidence type="ECO:0000313" key="2">
    <source>
        <dbReference type="Proteomes" id="UP001321450"/>
    </source>
</evidence>